<gene>
    <name evidence="1" type="ORF">IC007_2239</name>
</gene>
<accession>A0A510E574</accession>
<evidence type="ECO:0000313" key="1">
    <source>
        <dbReference type="EMBL" id="BBG27685.1"/>
    </source>
</evidence>
<dbReference type="Proteomes" id="UP000325030">
    <property type="component" value="Chromosome"/>
</dbReference>
<reference evidence="2" key="1">
    <citation type="submission" date="2018-09" db="EMBL/GenBank/DDBJ databases">
        <title>Complete Genome Sequencing of Sulfolobus sp. JCM 16834.</title>
        <authorList>
            <person name="Kato S."/>
            <person name="Itoh T."/>
            <person name="Ohkuma M."/>
        </authorList>
    </citation>
    <scope>NUCLEOTIDE SEQUENCE [LARGE SCALE GENOMIC DNA]</scope>
    <source>
        <strain evidence="2">IC-007</strain>
    </source>
</reference>
<dbReference type="GeneID" id="41718554"/>
<name>A0A510E574_9CREN</name>
<evidence type="ECO:0000313" key="2">
    <source>
        <dbReference type="Proteomes" id="UP000325030"/>
    </source>
</evidence>
<organism evidence="1 2">
    <name type="scientific">Sulfuracidifex tepidarius</name>
    <dbReference type="NCBI Taxonomy" id="1294262"/>
    <lineage>
        <taxon>Archaea</taxon>
        <taxon>Thermoproteota</taxon>
        <taxon>Thermoprotei</taxon>
        <taxon>Sulfolobales</taxon>
        <taxon>Sulfolobaceae</taxon>
        <taxon>Sulfuracidifex</taxon>
    </lineage>
</organism>
<proteinExistence type="predicted"/>
<dbReference type="RefSeq" id="WP_232515993.1">
    <property type="nucleotide sequence ID" value="NZ_AP018930.1"/>
</dbReference>
<dbReference type="EMBL" id="AP018930">
    <property type="protein sequence ID" value="BBG27685.1"/>
    <property type="molecule type" value="Genomic_DNA"/>
</dbReference>
<protein>
    <submittedName>
        <fullName evidence="1">Uncharacterized protein</fullName>
    </submittedName>
</protein>
<dbReference type="AlphaFoldDB" id="A0A510E574"/>
<sequence length="484" mass="53139">MIVVSDHMDPDVDFYVPPGSDATDVLNEALQLGDIYGVAHIMIRGRLYLYANGNTLFSLEQSKHYLFEGDGLGELYYVNPNNAQNPGPVFAVASIATSQMQEIGDTAPVVGKQFAAYSTNGWMVAFKNLRLLNQTSQRWFIITGFSGMHSLMMYFDGVEFFSGIWINETTEVVVYNCYANGAELLFDSQSRELTVFGSRFEHNAVLAMSARGWSVVGCVFVGKGSYLNPGNDGNDGSVVACVFDGATLITQGATNLKIVASQFQNVTFSGYQGTVQLTLGWNYVIVGCSFVQFPLSITNVYNGHTIVIAMNNFDYGSYAEIGVCDSGYVDSIVIMGNIFSSQPYNSSLIFFTGSPQYRSTSNAIYFTGTINMLQIAFNTFINAANRSGATLGIKAAENENLHGQGYINLGISVKYAYISFNYFKNNQGLHDNGTGKPLGVFYMQQLGSSMPTVSYLMFYFNVNEDNPLYIPSSQSYISQFNIGM</sequence>